<dbReference type="AlphaFoldDB" id="A0A382RS94"/>
<accession>A0A382RS94</accession>
<dbReference type="SUPFAM" id="SSF50993">
    <property type="entry name" value="Peptidase/esterase 'gauge' domain"/>
    <property type="match status" value="1"/>
</dbReference>
<sequence length="194" mass="21723">MLRKRLFIPLVLSILFCITIQPQTSAQTDGVPLPVAPADYGKWESLGAGVLSPDGKWFAYQISRDNQDNELRVRRLDTEADEVVPYGVSPAFSSNSGWLAYAIGMPEAQRKKLEEQEKPVRNKMGLLNLAAGDTIVVNDVASFRFRDDGGYLVMQRYSRTDQENKGVDLVTRDLITGLEMNFGNISEYAWQEDG</sequence>
<evidence type="ECO:0000313" key="1">
    <source>
        <dbReference type="EMBL" id="SVC99511.1"/>
    </source>
</evidence>
<dbReference type="InterPro" id="IPR011042">
    <property type="entry name" value="6-blade_b-propeller_TolB-like"/>
</dbReference>
<gene>
    <name evidence="1" type="ORF">METZ01_LOCUS352365</name>
</gene>
<evidence type="ECO:0008006" key="2">
    <source>
        <dbReference type="Google" id="ProtNLM"/>
    </source>
</evidence>
<dbReference type="EMBL" id="UINC01123201">
    <property type="protein sequence ID" value="SVC99511.1"/>
    <property type="molecule type" value="Genomic_DNA"/>
</dbReference>
<name>A0A382RS94_9ZZZZ</name>
<dbReference type="Gene3D" id="2.120.10.30">
    <property type="entry name" value="TolB, C-terminal domain"/>
    <property type="match status" value="1"/>
</dbReference>
<proteinExistence type="predicted"/>
<protein>
    <recommendedName>
        <fullName evidence="2">Dipeptidylpeptidase IV N-terminal domain-containing protein</fullName>
    </recommendedName>
</protein>
<reference evidence="1" key="1">
    <citation type="submission" date="2018-05" db="EMBL/GenBank/DDBJ databases">
        <authorList>
            <person name="Lanie J.A."/>
            <person name="Ng W.-L."/>
            <person name="Kazmierczak K.M."/>
            <person name="Andrzejewski T.M."/>
            <person name="Davidsen T.M."/>
            <person name="Wayne K.J."/>
            <person name="Tettelin H."/>
            <person name="Glass J.I."/>
            <person name="Rusch D."/>
            <person name="Podicherti R."/>
            <person name="Tsui H.-C.T."/>
            <person name="Winkler M.E."/>
        </authorList>
    </citation>
    <scope>NUCLEOTIDE SEQUENCE</scope>
</reference>
<feature type="non-terminal residue" evidence="1">
    <location>
        <position position="194"/>
    </location>
</feature>
<organism evidence="1">
    <name type="scientific">marine metagenome</name>
    <dbReference type="NCBI Taxonomy" id="408172"/>
    <lineage>
        <taxon>unclassified sequences</taxon>
        <taxon>metagenomes</taxon>
        <taxon>ecological metagenomes</taxon>
    </lineage>
</organism>